<dbReference type="Gene3D" id="1.20.58.80">
    <property type="entry name" value="Phosphotransferase system, lactose/cellobiose-type IIA subunit"/>
    <property type="match status" value="1"/>
</dbReference>
<dbReference type="InterPro" id="IPR036542">
    <property type="entry name" value="PTS_IIA_lac/cel_sf"/>
</dbReference>
<dbReference type="SUPFAM" id="SSF46973">
    <property type="entry name" value="Enzyme IIa from lactose specific PTS, IIa-lac"/>
    <property type="match status" value="1"/>
</dbReference>
<accession>A0ABT4D3D6</accession>
<dbReference type="EMBL" id="JAPQER010000010">
    <property type="protein sequence ID" value="MCY6485743.1"/>
    <property type="molecule type" value="Genomic_DNA"/>
</dbReference>
<keyword evidence="4" id="KW-0598">Phosphotransferase system</keyword>
<evidence type="ECO:0000256" key="5">
    <source>
        <dbReference type="PROSITE-ProRule" id="PRU00418"/>
    </source>
</evidence>
<dbReference type="Proteomes" id="UP001078443">
    <property type="component" value="Unassembled WGS sequence"/>
</dbReference>
<dbReference type="Pfam" id="PF02255">
    <property type="entry name" value="PTS_IIA"/>
    <property type="match status" value="1"/>
</dbReference>
<keyword evidence="1" id="KW-0813">Transport</keyword>
<keyword evidence="7" id="KW-1185">Reference proteome</keyword>
<evidence type="ECO:0000313" key="7">
    <source>
        <dbReference type="Proteomes" id="UP001078443"/>
    </source>
</evidence>
<dbReference type="PANTHER" id="PTHR34382">
    <property type="entry name" value="PTS SYSTEM N,N'-DIACETYLCHITOBIOSE-SPECIFIC EIIA COMPONENT"/>
    <property type="match status" value="1"/>
</dbReference>
<keyword evidence="2" id="KW-0762">Sugar transport</keyword>
<keyword evidence="3" id="KW-0808">Transferase</keyword>
<evidence type="ECO:0000256" key="1">
    <source>
        <dbReference type="ARBA" id="ARBA00022448"/>
    </source>
</evidence>
<sequence length="103" mass="11723">MINLEEISFQLISNVGEAKSLLFQALRDAREEKFEEAEAKVSTAESSMLKAHEVHFSLIQQEASGDKVQIPLLLMHAEDQLMTTETLKNIVKEMILMNKKFSK</sequence>
<comment type="caution">
    <text evidence="6">The sequence shown here is derived from an EMBL/GenBank/DDBJ whole genome shotgun (WGS) entry which is preliminary data.</text>
</comment>
<dbReference type="PIRSF" id="PIRSF000699">
    <property type="entry name" value="PTS_IILac_III"/>
    <property type="match status" value="1"/>
</dbReference>
<reference evidence="6" key="1">
    <citation type="submission" date="2022-12" db="EMBL/GenBank/DDBJ databases">
        <authorList>
            <person name="Wang J."/>
        </authorList>
    </citation>
    <scope>NUCLEOTIDE SEQUENCE</scope>
    <source>
        <strain evidence="6">HY-45-18</strain>
    </source>
</reference>
<gene>
    <name evidence="6" type="ORF">OW763_15570</name>
</gene>
<evidence type="ECO:0000256" key="4">
    <source>
        <dbReference type="ARBA" id="ARBA00022683"/>
    </source>
</evidence>
<dbReference type="PROSITE" id="PS51095">
    <property type="entry name" value="PTS_EIIA_TYPE_3"/>
    <property type="match status" value="1"/>
</dbReference>
<dbReference type="RefSeq" id="WP_268042348.1">
    <property type="nucleotide sequence ID" value="NZ_JAPQER010000010.1"/>
</dbReference>
<dbReference type="InterPro" id="IPR003188">
    <property type="entry name" value="PTS_IIA_lac/cel"/>
</dbReference>
<dbReference type="CDD" id="cd00215">
    <property type="entry name" value="PTS_IIA_lac"/>
    <property type="match status" value="1"/>
</dbReference>
<feature type="modified residue" description="Phosphohistidine; by HPr" evidence="5">
    <location>
        <position position="76"/>
    </location>
</feature>
<proteinExistence type="predicted"/>
<evidence type="ECO:0000256" key="3">
    <source>
        <dbReference type="ARBA" id="ARBA00022679"/>
    </source>
</evidence>
<organism evidence="6 7">
    <name type="scientific">Clostridium aestuarii</name>
    <dbReference type="NCBI Taxonomy" id="338193"/>
    <lineage>
        <taxon>Bacteria</taxon>
        <taxon>Bacillati</taxon>
        <taxon>Bacillota</taxon>
        <taxon>Clostridia</taxon>
        <taxon>Eubacteriales</taxon>
        <taxon>Clostridiaceae</taxon>
        <taxon>Clostridium</taxon>
    </lineage>
</organism>
<name>A0ABT4D3D6_9CLOT</name>
<dbReference type="PANTHER" id="PTHR34382:SF10">
    <property type="entry name" value="PTS SYSTEM OLIGO-BETA-MANNOSIDE-SPECIFIC EIIA COMPONENT"/>
    <property type="match status" value="1"/>
</dbReference>
<evidence type="ECO:0000313" key="6">
    <source>
        <dbReference type="EMBL" id="MCY6485743.1"/>
    </source>
</evidence>
<evidence type="ECO:0000256" key="2">
    <source>
        <dbReference type="ARBA" id="ARBA00022597"/>
    </source>
</evidence>
<protein>
    <submittedName>
        <fullName evidence="6">PTS lactose/cellobiose transporter subunit IIA</fullName>
    </submittedName>
</protein>